<feature type="transmembrane region" description="Helical" evidence="1">
    <location>
        <begin position="299"/>
        <end position="321"/>
    </location>
</feature>
<dbReference type="AlphaFoldDB" id="A0AAU2UWD8"/>
<protein>
    <submittedName>
        <fullName evidence="2">ABC transporter permease</fullName>
    </submittedName>
</protein>
<gene>
    <name evidence="2" type="ORF">OG549_01615</name>
</gene>
<feature type="transmembrane region" description="Helical" evidence="1">
    <location>
        <begin position="92"/>
        <end position="111"/>
    </location>
</feature>
<feature type="transmembrane region" description="Helical" evidence="1">
    <location>
        <begin position="34"/>
        <end position="52"/>
    </location>
</feature>
<feature type="transmembrane region" description="Helical" evidence="1">
    <location>
        <begin position="206"/>
        <end position="224"/>
    </location>
</feature>
<accession>A0AAU2UWD8</accession>
<evidence type="ECO:0000256" key="1">
    <source>
        <dbReference type="SAM" id="Phobius"/>
    </source>
</evidence>
<proteinExistence type="predicted"/>
<organism evidence="2">
    <name type="scientific">Streptomyces sp. NBC_00003</name>
    <dbReference type="NCBI Taxonomy" id="2903608"/>
    <lineage>
        <taxon>Bacteria</taxon>
        <taxon>Bacillati</taxon>
        <taxon>Actinomycetota</taxon>
        <taxon>Actinomycetes</taxon>
        <taxon>Kitasatosporales</taxon>
        <taxon>Streptomycetaceae</taxon>
        <taxon>Streptomyces</taxon>
    </lineage>
</organism>
<dbReference type="EMBL" id="CP108318">
    <property type="protein sequence ID" value="WTW59447.1"/>
    <property type="molecule type" value="Genomic_DNA"/>
</dbReference>
<feature type="transmembrane region" description="Helical" evidence="1">
    <location>
        <begin position="132"/>
        <end position="158"/>
    </location>
</feature>
<name>A0AAU2UWD8_9ACTN</name>
<evidence type="ECO:0000313" key="2">
    <source>
        <dbReference type="EMBL" id="WTW59447.1"/>
    </source>
</evidence>
<reference evidence="2" key="1">
    <citation type="submission" date="2022-10" db="EMBL/GenBank/DDBJ databases">
        <title>The complete genomes of actinobacterial strains from the NBC collection.</title>
        <authorList>
            <person name="Joergensen T.S."/>
            <person name="Alvarez Arevalo M."/>
            <person name="Sterndorff E.B."/>
            <person name="Faurdal D."/>
            <person name="Vuksanovic O."/>
            <person name="Mourched A.-S."/>
            <person name="Charusanti P."/>
            <person name="Shaw S."/>
            <person name="Blin K."/>
            <person name="Weber T."/>
        </authorList>
    </citation>
    <scope>NUCLEOTIDE SEQUENCE</scope>
    <source>
        <strain evidence="2">NBC_00003</strain>
    </source>
</reference>
<keyword evidence="1" id="KW-0812">Transmembrane</keyword>
<keyword evidence="1" id="KW-1133">Transmembrane helix</keyword>
<keyword evidence="1" id="KW-0472">Membrane</keyword>
<feature type="transmembrane region" description="Helical" evidence="1">
    <location>
        <begin position="178"/>
        <end position="199"/>
    </location>
</feature>
<sequence>MSTLTRTPVPQEGSFAGRRWLRGLVWLMARQHRAALIACAAATVIGAAWMIHERGAMLDSLHAAGWPAKPVDTLDGAMVGRLDRAFSDVAEYLGYLPLLFGVFIGAPLISADQEQGTARLVSTQSVSRMRWLLWKLGLALGLVLVTTGVLGGLFGWWWRAVRPAVSSTWFDGTVFDNTLPVLTALVLFTTSLGIAIGALVRRAVTAMTLTFFASMASLLVADYLKPRLATPRRVAFPLDGAHPAVLTDAVQVDQWIGTASGKVYGWGTCVNDAAPEACRAKLGIVNSVWDYFGYDQMAALQWTAAGLLLGASAILVALVVWRTRRQAL</sequence>